<dbReference type="InterPro" id="IPR007159">
    <property type="entry name" value="SpoVT-AbrB_dom"/>
</dbReference>
<protein>
    <submittedName>
        <fullName evidence="3">Antitoxin PrlF</fullName>
    </submittedName>
</protein>
<dbReference type="SUPFAM" id="SSF89447">
    <property type="entry name" value="AbrB/MazE/MraZ-like"/>
    <property type="match status" value="1"/>
</dbReference>
<evidence type="ECO:0000313" key="4">
    <source>
        <dbReference type="Proteomes" id="UP000219621"/>
    </source>
</evidence>
<gene>
    <name evidence="3" type="ORF">SAMN05421508_101257</name>
</gene>
<dbReference type="PROSITE" id="PS51740">
    <property type="entry name" value="SPOVT_ABRB"/>
    <property type="match status" value="1"/>
</dbReference>
<sequence>MSDPAVIARTCAVSRKGQTTLPLAVRQILGVRDGGQVVVRAEGRRVIIEPVEAEHRDPAIGAFLRLIADDVAAGRNIGVLPDDLLQTLETILHDVDVDLDEPIEGDVCL</sequence>
<dbReference type="GO" id="GO:0001558">
    <property type="term" value="P:regulation of cell growth"/>
    <property type="evidence" value="ECO:0007669"/>
    <property type="project" value="InterPro"/>
</dbReference>
<dbReference type="RefSeq" id="WP_097277160.1">
    <property type="nucleotide sequence ID" value="NZ_OCNJ01000001.1"/>
</dbReference>
<evidence type="ECO:0000259" key="2">
    <source>
        <dbReference type="PROSITE" id="PS51740"/>
    </source>
</evidence>
<dbReference type="Gene3D" id="2.10.260.10">
    <property type="match status" value="1"/>
</dbReference>
<evidence type="ECO:0000313" key="3">
    <source>
        <dbReference type="EMBL" id="SOD89552.1"/>
    </source>
</evidence>
<dbReference type="AlphaFoldDB" id="A0A286G261"/>
<dbReference type="EMBL" id="OCNJ01000001">
    <property type="protein sequence ID" value="SOD89552.1"/>
    <property type="molecule type" value="Genomic_DNA"/>
</dbReference>
<accession>A0A286G261</accession>
<proteinExistence type="predicted"/>
<dbReference type="InterPro" id="IPR031848">
    <property type="entry name" value="PrlF_antitoxin"/>
</dbReference>
<name>A0A286G261_9PROT</name>
<keyword evidence="1" id="KW-0238">DNA-binding</keyword>
<evidence type="ECO:0000256" key="1">
    <source>
        <dbReference type="PROSITE-ProRule" id="PRU01076"/>
    </source>
</evidence>
<dbReference type="GO" id="GO:0003700">
    <property type="term" value="F:DNA-binding transcription factor activity"/>
    <property type="evidence" value="ECO:0007669"/>
    <property type="project" value="InterPro"/>
</dbReference>
<dbReference type="Pfam" id="PF15937">
    <property type="entry name" value="PrlF_antitoxin"/>
    <property type="match status" value="1"/>
</dbReference>
<dbReference type="OrthoDB" id="9809003at2"/>
<organism evidence="3 4">
    <name type="scientific">Caenispirillum bisanense</name>
    <dbReference type="NCBI Taxonomy" id="414052"/>
    <lineage>
        <taxon>Bacteria</taxon>
        <taxon>Pseudomonadati</taxon>
        <taxon>Pseudomonadota</taxon>
        <taxon>Alphaproteobacteria</taxon>
        <taxon>Rhodospirillales</taxon>
        <taxon>Novispirillaceae</taxon>
        <taxon>Caenispirillum</taxon>
    </lineage>
</organism>
<feature type="domain" description="SpoVT-AbrB" evidence="2">
    <location>
        <begin position="8"/>
        <end position="53"/>
    </location>
</feature>
<dbReference type="SMART" id="SM00966">
    <property type="entry name" value="SpoVT_AbrB"/>
    <property type="match status" value="1"/>
</dbReference>
<keyword evidence="4" id="KW-1185">Reference proteome</keyword>
<dbReference type="InterPro" id="IPR037914">
    <property type="entry name" value="SpoVT-AbrB_sf"/>
</dbReference>
<dbReference type="GO" id="GO:0003677">
    <property type="term" value="F:DNA binding"/>
    <property type="evidence" value="ECO:0007669"/>
    <property type="project" value="UniProtKB-UniRule"/>
</dbReference>
<dbReference type="Proteomes" id="UP000219621">
    <property type="component" value="Unassembled WGS sequence"/>
</dbReference>
<dbReference type="GO" id="GO:0097351">
    <property type="term" value="F:toxin sequestering activity"/>
    <property type="evidence" value="ECO:0007669"/>
    <property type="project" value="InterPro"/>
</dbReference>
<reference evidence="3 4" key="1">
    <citation type="submission" date="2017-09" db="EMBL/GenBank/DDBJ databases">
        <authorList>
            <person name="Ehlers B."/>
            <person name="Leendertz F.H."/>
        </authorList>
    </citation>
    <scope>NUCLEOTIDE SEQUENCE [LARGE SCALE GENOMIC DNA]</scope>
    <source>
        <strain evidence="3 4">USBA 140</strain>
    </source>
</reference>